<dbReference type="GO" id="GO:0045944">
    <property type="term" value="P:positive regulation of transcription by RNA polymerase II"/>
    <property type="evidence" value="ECO:0007669"/>
    <property type="project" value="TreeGrafter"/>
</dbReference>
<evidence type="ECO:0000256" key="3">
    <source>
        <dbReference type="PROSITE-ProRule" id="PRU00023"/>
    </source>
</evidence>
<sequence>MQSVQEGICANDIEGLDAETLIPVGLLACDVPSHSRPQDASTMVELGKQLLQNAKNGDTEAVRELMCRGAPFTTDWLGTSALHLAAQNNHMETAEVLLRAGISRDARTKVDRTPLHMAAYEGHHHMVQLLLNYGADVNSRDMLKMTPLHWAVEREHVDVMHILLDHGADITVTSKFEKTPISLAVEHDRLDLVNILQQERVLISPHQQSQANSAELEVATNNLVQLEAENNSKSSILHEEEQKFEIIQQQSPRKRKFSQAQLEKKQKLIFQQISVSPNNTDGEQDKDMEDVEMINANNIMNSKKHKDIMSIGKQFRLLEAHGIRMIPVDEESSIVEKAMESGRTVVLTEAGKIALNLTKGGSSIKRLQVASRKGASRKVITIRTDQLQSKLSNPNLNNITSRSPNILKKSAVDKAAKLLVSNTSTISTVAEIKNSVSIREKVASSPAKIVESTILQFDDDIEEITEENTESSEPVTDIVVLNRQLAEARRQAAEYRKQLQEKEKEAEIYKQQLKNITAQIASK</sequence>
<dbReference type="GO" id="GO:0000976">
    <property type="term" value="F:transcription cis-regulatory region binding"/>
    <property type="evidence" value="ECO:0007669"/>
    <property type="project" value="TreeGrafter"/>
</dbReference>
<comment type="caution">
    <text evidence="5">The sequence shown here is derived from an EMBL/GenBank/DDBJ whole genome shotgun (WGS) entry which is preliminary data.</text>
</comment>
<dbReference type="GO" id="GO:0005634">
    <property type="term" value="C:nucleus"/>
    <property type="evidence" value="ECO:0007669"/>
    <property type="project" value="TreeGrafter"/>
</dbReference>
<dbReference type="SMART" id="SM00248">
    <property type="entry name" value="ANK"/>
    <property type="match status" value="4"/>
</dbReference>
<dbReference type="EMBL" id="JADYXP020000001">
    <property type="protein sequence ID" value="KAL0134620.1"/>
    <property type="molecule type" value="Genomic_DNA"/>
</dbReference>
<dbReference type="PROSITE" id="PS50297">
    <property type="entry name" value="ANK_REP_REGION"/>
    <property type="match status" value="3"/>
</dbReference>
<feature type="coiled-coil region" evidence="4">
    <location>
        <begin position="209"/>
        <end position="243"/>
    </location>
</feature>
<name>A0AAW2H4Z2_9HYME</name>
<reference evidence="5 6" key="1">
    <citation type="submission" date="2023-03" db="EMBL/GenBank/DDBJ databases">
        <title>High recombination rates correlate with genetic variation in Cardiocondyla obscurior ants.</title>
        <authorList>
            <person name="Errbii M."/>
        </authorList>
    </citation>
    <scope>NUCLEOTIDE SEQUENCE [LARGE SCALE GENOMIC DNA]</scope>
    <source>
        <strain evidence="5">Alpha-2009</strain>
        <tissue evidence="5">Whole body</tissue>
    </source>
</reference>
<dbReference type="InterPro" id="IPR050663">
    <property type="entry name" value="Ankyrin-SOCS_Box"/>
</dbReference>
<accession>A0AAW2H4Z2</accession>
<proteinExistence type="predicted"/>
<dbReference type="InterPro" id="IPR002110">
    <property type="entry name" value="Ankyrin_rpt"/>
</dbReference>
<keyword evidence="6" id="KW-1185">Reference proteome</keyword>
<evidence type="ECO:0000313" key="5">
    <source>
        <dbReference type="EMBL" id="KAL0134620.1"/>
    </source>
</evidence>
<feature type="repeat" description="ANK" evidence="3">
    <location>
        <begin position="110"/>
        <end position="142"/>
    </location>
</feature>
<dbReference type="Proteomes" id="UP001430953">
    <property type="component" value="Unassembled WGS sequence"/>
</dbReference>
<keyword evidence="1" id="KW-0677">Repeat</keyword>
<dbReference type="SUPFAM" id="SSF48403">
    <property type="entry name" value="Ankyrin repeat"/>
    <property type="match status" value="1"/>
</dbReference>
<dbReference type="InterPro" id="IPR036770">
    <property type="entry name" value="Ankyrin_rpt-contain_sf"/>
</dbReference>
<dbReference type="PANTHER" id="PTHR24193:SF121">
    <property type="entry name" value="ADA2A-CONTAINING COMPLEX COMPONENT 3, ISOFORM D"/>
    <property type="match status" value="1"/>
</dbReference>
<dbReference type="Gene3D" id="1.25.40.20">
    <property type="entry name" value="Ankyrin repeat-containing domain"/>
    <property type="match status" value="1"/>
</dbReference>
<evidence type="ECO:0000256" key="2">
    <source>
        <dbReference type="ARBA" id="ARBA00023043"/>
    </source>
</evidence>
<dbReference type="PANTHER" id="PTHR24193">
    <property type="entry name" value="ANKYRIN REPEAT PROTEIN"/>
    <property type="match status" value="1"/>
</dbReference>
<dbReference type="PRINTS" id="PR01415">
    <property type="entry name" value="ANKYRIN"/>
</dbReference>
<gene>
    <name evidence="5" type="ORF">PUN28_001430</name>
</gene>
<dbReference type="PROSITE" id="PS50088">
    <property type="entry name" value="ANK_REPEAT"/>
    <property type="match status" value="3"/>
</dbReference>
<feature type="repeat" description="ANK" evidence="3">
    <location>
        <begin position="77"/>
        <end position="109"/>
    </location>
</feature>
<dbReference type="Pfam" id="PF12796">
    <property type="entry name" value="Ank_2"/>
    <property type="match status" value="2"/>
</dbReference>
<evidence type="ECO:0000256" key="1">
    <source>
        <dbReference type="ARBA" id="ARBA00022737"/>
    </source>
</evidence>
<feature type="repeat" description="ANK" evidence="3">
    <location>
        <begin position="143"/>
        <end position="175"/>
    </location>
</feature>
<feature type="coiled-coil region" evidence="4">
    <location>
        <begin position="478"/>
        <end position="519"/>
    </location>
</feature>
<protein>
    <recommendedName>
        <fullName evidence="7">GA-binding protein subunit beta-2</fullName>
    </recommendedName>
</protein>
<evidence type="ECO:0000313" key="6">
    <source>
        <dbReference type="Proteomes" id="UP001430953"/>
    </source>
</evidence>
<organism evidence="5 6">
    <name type="scientific">Cardiocondyla obscurior</name>
    <dbReference type="NCBI Taxonomy" id="286306"/>
    <lineage>
        <taxon>Eukaryota</taxon>
        <taxon>Metazoa</taxon>
        <taxon>Ecdysozoa</taxon>
        <taxon>Arthropoda</taxon>
        <taxon>Hexapoda</taxon>
        <taxon>Insecta</taxon>
        <taxon>Pterygota</taxon>
        <taxon>Neoptera</taxon>
        <taxon>Endopterygota</taxon>
        <taxon>Hymenoptera</taxon>
        <taxon>Apocrita</taxon>
        <taxon>Aculeata</taxon>
        <taxon>Formicoidea</taxon>
        <taxon>Formicidae</taxon>
        <taxon>Myrmicinae</taxon>
        <taxon>Cardiocondyla</taxon>
    </lineage>
</organism>
<keyword evidence="2 3" id="KW-0040">ANK repeat</keyword>
<keyword evidence="4" id="KW-0175">Coiled coil</keyword>
<evidence type="ECO:0000256" key="4">
    <source>
        <dbReference type="SAM" id="Coils"/>
    </source>
</evidence>
<evidence type="ECO:0008006" key="7">
    <source>
        <dbReference type="Google" id="ProtNLM"/>
    </source>
</evidence>
<dbReference type="AlphaFoldDB" id="A0AAW2H4Z2"/>